<reference evidence="1 2" key="1">
    <citation type="submission" date="2021-01" db="EMBL/GenBank/DDBJ databases">
        <title>Whole genome shotgun sequence of Catellatospora coxensis NBRC 107359.</title>
        <authorList>
            <person name="Komaki H."/>
            <person name="Tamura T."/>
        </authorList>
    </citation>
    <scope>NUCLEOTIDE SEQUENCE [LARGE SCALE GENOMIC DNA]</scope>
    <source>
        <strain evidence="1 2">NBRC 107359</strain>
    </source>
</reference>
<proteinExistence type="predicted"/>
<evidence type="ECO:0000313" key="1">
    <source>
        <dbReference type="EMBL" id="GIG09033.1"/>
    </source>
</evidence>
<name>A0A8J3PA51_9ACTN</name>
<dbReference type="Proteomes" id="UP000630887">
    <property type="component" value="Unassembled WGS sequence"/>
</dbReference>
<sequence>MRKLNAELPLRFERPFQPVLYTASHRTLVLRSHGRTDPGHGASEFAESVDVMFVNVIAMSTRARYRPLLVTATGDLTEVDGFPEVPERHRHRYVYLSVSDGTHDGFVVCGNLQVDLTGELGLRWTARSAG</sequence>
<evidence type="ECO:0000313" key="2">
    <source>
        <dbReference type="Proteomes" id="UP000630887"/>
    </source>
</evidence>
<accession>A0A8J3PA51</accession>
<dbReference type="RefSeq" id="WP_203695559.1">
    <property type="nucleotide sequence ID" value="NZ_BAAALC010000034.1"/>
</dbReference>
<keyword evidence="2" id="KW-1185">Reference proteome</keyword>
<organism evidence="1 2">
    <name type="scientific">Catellatospora coxensis</name>
    <dbReference type="NCBI Taxonomy" id="310354"/>
    <lineage>
        <taxon>Bacteria</taxon>
        <taxon>Bacillati</taxon>
        <taxon>Actinomycetota</taxon>
        <taxon>Actinomycetes</taxon>
        <taxon>Micromonosporales</taxon>
        <taxon>Micromonosporaceae</taxon>
        <taxon>Catellatospora</taxon>
    </lineage>
</organism>
<gene>
    <name evidence="1" type="ORF">Cco03nite_57330</name>
</gene>
<dbReference type="EMBL" id="BONI01000057">
    <property type="protein sequence ID" value="GIG09033.1"/>
    <property type="molecule type" value="Genomic_DNA"/>
</dbReference>
<comment type="caution">
    <text evidence="1">The sequence shown here is derived from an EMBL/GenBank/DDBJ whole genome shotgun (WGS) entry which is preliminary data.</text>
</comment>
<protein>
    <submittedName>
        <fullName evidence="1">Uncharacterized protein</fullName>
    </submittedName>
</protein>
<dbReference type="AlphaFoldDB" id="A0A8J3PA51"/>